<dbReference type="EMBL" id="CP144753">
    <property type="protein sequence ID" value="WVZ92056.1"/>
    <property type="molecule type" value="Genomic_DNA"/>
</dbReference>
<dbReference type="PANTHER" id="PTHR46713">
    <property type="entry name" value="F13M7.16 PROTEIN"/>
    <property type="match status" value="1"/>
</dbReference>
<feature type="compositionally biased region" description="Low complexity" evidence="2">
    <location>
        <begin position="48"/>
        <end position="59"/>
    </location>
</feature>
<dbReference type="CDD" id="cd14290">
    <property type="entry name" value="UBA_PUB_plant"/>
    <property type="match status" value="1"/>
</dbReference>
<evidence type="ECO:0000256" key="2">
    <source>
        <dbReference type="SAM" id="MobiDB-lite"/>
    </source>
</evidence>
<dbReference type="InterPro" id="IPR015940">
    <property type="entry name" value="UBA"/>
</dbReference>
<dbReference type="Proteomes" id="UP001341281">
    <property type="component" value="Chromosome 09"/>
</dbReference>
<evidence type="ECO:0000313" key="4">
    <source>
        <dbReference type="EMBL" id="WVZ92056.1"/>
    </source>
</evidence>
<dbReference type="InterPro" id="IPR009060">
    <property type="entry name" value="UBA-like_sf"/>
</dbReference>
<proteinExistence type="predicted"/>
<feature type="compositionally biased region" description="Low complexity" evidence="2">
    <location>
        <begin position="139"/>
        <end position="150"/>
    </location>
</feature>
<dbReference type="Gene3D" id="1.10.8.10">
    <property type="entry name" value="DNA helicase RuvA subunit, C-terminal domain"/>
    <property type="match status" value="1"/>
</dbReference>
<feature type="compositionally biased region" description="Basic and acidic residues" evidence="2">
    <location>
        <begin position="110"/>
        <end position="126"/>
    </location>
</feature>
<dbReference type="SUPFAM" id="SSF46934">
    <property type="entry name" value="UBA-like"/>
    <property type="match status" value="1"/>
</dbReference>
<dbReference type="Pfam" id="PF22562">
    <property type="entry name" value="UBA_7"/>
    <property type="match status" value="1"/>
</dbReference>
<dbReference type="InterPro" id="IPR018997">
    <property type="entry name" value="PUB_domain"/>
</dbReference>
<dbReference type="InterPro" id="IPR001660">
    <property type="entry name" value="SAM"/>
</dbReference>
<dbReference type="SUPFAM" id="SSF47769">
    <property type="entry name" value="SAM/Pointed domain"/>
    <property type="match status" value="1"/>
</dbReference>
<keyword evidence="1" id="KW-0175">Coiled coil</keyword>
<dbReference type="SUPFAM" id="SSF143503">
    <property type="entry name" value="PUG domain-like"/>
    <property type="match status" value="1"/>
</dbReference>
<name>A0AAQ3UHF6_PASNO</name>
<reference evidence="4 5" key="1">
    <citation type="submission" date="2024-02" db="EMBL/GenBank/DDBJ databases">
        <title>High-quality chromosome-scale genome assembly of Pensacola bahiagrass (Paspalum notatum Flugge var. saurae).</title>
        <authorList>
            <person name="Vega J.M."/>
            <person name="Podio M."/>
            <person name="Orjuela J."/>
            <person name="Siena L.A."/>
            <person name="Pessino S.C."/>
            <person name="Combes M.C."/>
            <person name="Mariac C."/>
            <person name="Albertini E."/>
            <person name="Pupilli F."/>
            <person name="Ortiz J.P.A."/>
            <person name="Leblanc O."/>
        </authorList>
    </citation>
    <scope>NUCLEOTIDE SEQUENCE [LARGE SCALE GENOMIC DNA]</scope>
    <source>
        <strain evidence="4">R1</strain>
        <tissue evidence="4">Leaf</tissue>
    </source>
</reference>
<dbReference type="SMART" id="SM00580">
    <property type="entry name" value="PUG"/>
    <property type="match status" value="1"/>
</dbReference>
<sequence>MYADRSSGRKRSVMDRLGVGGVSRLRSDDAKRFRRDDGTWRRELYKDSGGTQTSSGPTSRNVQSNQKSQVPQRIEVLKKSSVPDLREKLSGVPSQRPRPQLSSAVRIPKPVKEVAKREKPVEKREPPPAPPPPAIKNISAPAPVTAPSAPKQSQEKVDVSLDSLLKSLDLEKYLINFQAEEARLIYVVDMKALVYMNEEDMKALGIPMGPRKKILSALAHRKKKSSKSLPTKYLIIGCQFMKLGYRSLYPVIPVLVAPAYCDCNCGDRDMIIEVHGCCFSCSFPLRVSPVWSLLAVADHILIKLRSEIQPKAAESCRAPEGLIADADDATGGSGCSSIPPSPRLRNGGGVAREVGRGLESRGYRRCGGGGDQAEASGYVLRLLHPTTSPGSGENFASWPRRFFPSKKKRIQRTRSAMAVPQVDKKMLGELEVMGFPTVRSIRALHFSGNSNLESAVNWLLEHESDPDIDQLPLVPREIRIECGDTSSEVRNDVQGMRDTVQEQKPEEQTETGSQHETSQLEREQNADEQEEEDRKRILALYKQKRDEEGRARGQIQNQLQDDQRERIRAAKDLMEAKRTLEENQRKRMMESRIADKEEEKRARERIRQRIADDRAERRRRLGLSQEKPEASVGVITPTKVKTVERVVTSEQLRDCLRTLKKNHKDDNARVTRAYQILLKIVANIGRNPAEEKFRRIRLSNPIFKDRVGNLQGGIEFLELCGFQRLNSIGYLVMPRDKVDMALLNAAGVEVASAMENPYFGLLSK</sequence>
<feature type="region of interest" description="Disordered" evidence="2">
    <location>
        <begin position="482"/>
        <end position="563"/>
    </location>
</feature>
<dbReference type="InterPro" id="IPR013761">
    <property type="entry name" value="SAM/pointed_sf"/>
</dbReference>
<evidence type="ECO:0000256" key="1">
    <source>
        <dbReference type="SAM" id="Coils"/>
    </source>
</evidence>
<dbReference type="PANTHER" id="PTHR46713:SF5">
    <property type="entry name" value="UBA DOMAIN-CONTAINING PROTEIN"/>
    <property type="match status" value="1"/>
</dbReference>
<dbReference type="CDD" id="cd10461">
    <property type="entry name" value="PUB_UBA_plant"/>
    <property type="match status" value="1"/>
</dbReference>
<gene>
    <name evidence="4" type="ORF">U9M48_038152</name>
</gene>
<evidence type="ECO:0000259" key="3">
    <source>
        <dbReference type="PROSITE" id="PS50030"/>
    </source>
</evidence>
<feature type="domain" description="UBA" evidence="3">
    <location>
        <begin position="421"/>
        <end position="462"/>
    </location>
</feature>
<feature type="compositionally biased region" description="Basic and acidic residues" evidence="2">
    <location>
        <begin position="25"/>
        <end position="46"/>
    </location>
</feature>
<dbReference type="Pfam" id="PF09409">
    <property type="entry name" value="PUB"/>
    <property type="match status" value="1"/>
</dbReference>
<protein>
    <recommendedName>
        <fullName evidence="3">UBA domain-containing protein</fullName>
    </recommendedName>
</protein>
<feature type="region of interest" description="Disordered" evidence="2">
    <location>
        <begin position="1"/>
        <end position="156"/>
    </location>
</feature>
<feature type="coiled-coil region" evidence="1">
    <location>
        <begin position="566"/>
        <end position="616"/>
    </location>
</feature>
<accession>A0AAQ3UHF6</accession>
<dbReference type="AlphaFoldDB" id="A0AAQ3UHF6"/>
<feature type="region of interest" description="Disordered" evidence="2">
    <location>
        <begin position="325"/>
        <end position="350"/>
    </location>
</feature>
<dbReference type="PROSITE" id="PS50030">
    <property type="entry name" value="UBA"/>
    <property type="match status" value="1"/>
</dbReference>
<dbReference type="Gene3D" id="1.10.150.50">
    <property type="entry name" value="Transcription Factor, Ets-1"/>
    <property type="match status" value="1"/>
</dbReference>
<dbReference type="Gene3D" id="1.20.58.2190">
    <property type="match status" value="1"/>
</dbReference>
<feature type="compositionally biased region" description="Basic and acidic residues" evidence="2">
    <location>
        <begin position="482"/>
        <end position="491"/>
    </location>
</feature>
<feature type="compositionally biased region" description="Polar residues" evidence="2">
    <location>
        <begin position="60"/>
        <end position="71"/>
    </location>
</feature>
<organism evidence="4 5">
    <name type="scientific">Paspalum notatum var. saurae</name>
    <dbReference type="NCBI Taxonomy" id="547442"/>
    <lineage>
        <taxon>Eukaryota</taxon>
        <taxon>Viridiplantae</taxon>
        <taxon>Streptophyta</taxon>
        <taxon>Embryophyta</taxon>
        <taxon>Tracheophyta</taxon>
        <taxon>Spermatophyta</taxon>
        <taxon>Magnoliopsida</taxon>
        <taxon>Liliopsida</taxon>
        <taxon>Poales</taxon>
        <taxon>Poaceae</taxon>
        <taxon>PACMAD clade</taxon>
        <taxon>Panicoideae</taxon>
        <taxon>Andropogonodae</taxon>
        <taxon>Paspaleae</taxon>
        <taxon>Paspalinae</taxon>
        <taxon>Paspalum</taxon>
    </lineage>
</organism>
<dbReference type="InterPro" id="IPR036339">
    <property type="entry name" value="PUB-like_dom_sf"/>
</dbReference>
<keyword evidence="5" id="KW-1185">Reference proteome</keyword>
<dbReference type="FunFam" id="1.10.150.50:FF:000077">
    <property type="entry name" value="DDHD domain-containing 2"/>
    <property type="match status" value="1"/>
</dbReference>
<dbReference type="Pfam" id="PF00536">
    <property type="entry name" value="SAM_1"/>
    <property type="match status" value="1"/>
</dbReference>
<dbReference type="SMART" id="SM00454">
    <property type="entry name" value="SAM"/>
    <property type="match status" value="1"/>
</dbReference>
<evidence type="ECO:0000313" key="5">
    <source>
        <dbReference type="Proteomes" id="UP001341281"/>
    </source>
</evidence>
<dbReference type="SMART" id="SM00165">
    <property type="entry name" value="UBA"/>
    <property type="match status" value="1"/>
</dbReference>